<dbReference type="GO" id="GO:0019867">
    <property type="term" value="C:outer membrane"/>
    <property type="evidence" value="ECO:0007669"/>
    <property type="project" value="InterPro"/>
</dbReference>
<keyword evidence="4" id="KW-0472">Membrane</keyword>
<keyword evidence="5" id="KW-0998">Cell outer membrane</keyword>
<evidence type="ECO:0000313" key="8">
    <source>
        <dbReference type="Proteomes" id="UP000029644"/>
    </source>
</evidence>
<evidence type="ECO:0000259" key="6">
    <source>
        <dbReference type="Pfam" id="PF01103"/>
    </source>
</evidence>
<name>A0A090W7K6_9FLAO</name>
<organism evidence="7 8">
    <name type="scientific">Algibacter lectus</name>
    <dbReference type="NCBI Taxonomy" id="221126"/>
    <lineage>
        <taxon>Bacteria</taxon>
        <taxon>Pseudomonadati</taxon>
        <taxon>Bacteroidota</taxon>
        <taxon>Flavobacteriia</taxon>
        <taxon>Flavobacteriales</taxon>
        <taxon>Flavobacteriaceae</taxon>
        <taxon>Algibacter</taxon>
    </lineage>
</organism>
<dbReference type="Proteomes" id="UP000029644">
    <property type="component" value="Unassembled WGS sequence"/>
</dbReference>
<dbReference type="AlphaFoldDB" id="A0A090W7K6"/>
<dbReference type="InterPro" id="IPR039910">
    <property type="entry name" value="D15-like"/>
</dbReference>
<proteinExistence type="predicted"/>
<comment type="subcellular location">
    <subcellularLocation>
        <location evidence="1">Membrane</location>
    </subcellularLocation>
</comment>
<keyword evidence="3" id="KW-0732">Signal</keyword>
<sequence length="849" mass="97463">MKIQFKTILILLGGFICITACNSLKRVSDDEHVLSENTILVNGEKESNETLNNLLYQKPNTKIPFLGVPLRLHIYNLARPNIDSIINANLNRRPKKKERLENFLSKKQLDKFLESKRDFNAWLKKTGEAPVLVNELKTQKSVTRLNSYYINNGWLDVKTDYEITKTDDKRAKVAYKVETGKPFLIDTITENIKSPIIDTIYQKIKKDALIKSNEQYKTVNFEQERERLATIIRNSGVYHFSQDYITMDIDTIGTNKKMNVGINILNRAIRNQDSITRVPFKIYTIRDVNIITDYSFENRGKPFLDSIKYNGYNIYAYDKIKYRPRALTDAMFTNAGTIFKDLDRTRTYRHLNELRTFKYPNIEYYEHEDNTLTDTIRLTPLKKFNFGFSADVSQSNIQNFGFSLNPSLQIRNIFRGAETFQISGIASIGSSKDKNNIDDPFFDINEYGLDLKLTIPRLFSPFYTERIIPKYMSPSTNISLSSTSQTNIGLDKETFSGAFNFNWQPNKKVTNRLDIFNIQYINNLNIKNYFRVYTTSFTTLNNIAQEVGYVGPDEELNIPNSDNPNNQADEFIAYALADTTPTELSTDQVSTIQAIDERKTRLTENNLILSSSFSFTKDGRTNIFDENFSIFKFKVELAGNILASAADLIGLQKDSQDRYELLDVAFSQYIKTEFDYTRHWSLGNKNVLAMHSFLGIAVPYGNSTSIPFSKSFFAGGPNDNRAWTAYSLGPGSSQTTNEFNEANLKLGLNLEHRFNLFGNLNGAFFVDAGNIWNVFDDVETEGATFDNFSSLKDIAIGSGLGLRYDFSFFVFRFDVGFKTYNPANETQNRWFNEYNFTNAVYNIGINYPF</sequence>
<evidence type="ECO:0000313" key="7">
    <source>
        <dbReference type="EMBL" id="GAL63487.1"/>
    </source>
</evidence>
<dbReference type="InterPro" id="IPR000184">
    <property type="entry name" value="Bac_surfAg_D15"/>
</dbReference>
<reference evidence="7 8" key="1">
    <citation type="journal article" date="2014" name="Genome Announc.">
        <title>Draft Genome Sequences of Marine Flavobacterium Algibacter lectus Strains SS8 and NR4.</title>
        <authorList>
            <person name="Takatani N."/>
            <person name="Nakanishi M."/>
            <person name="Meirelles P."/>
            <person name="Mino S."/>
            <person name="Suda W."/>
            <person name="Oshima K."/>
            <person name="Hattori M."/>
            <person name="Ohkuma M."/>
            <person name="Hosokawa M."/>
            <person name="Miyashita K."/>
            <person name="Thompson F.L."/>
            <person name="Niwa A."/>
            <person name="Sawabe T."/>
            <person name="Sawabe T."/>
        </authorList>
    </citation>
    <scope>NUCLEOTIDE SEQUENCE [LARGE SCALE GENOMIC DNA]</scope>
    <source>
        <strain evidence="7 8">JCM 19300</strain>
    </source>
</reference>
<dbReference type="EMBL" id="BBNQ01000011">
    <property type="protein sequence ID" value="GAL63487.1"/>
    <property type="molecule type" value="Genomic_DNA"/>
</dbReference>
<accession>A0A090W7K6</accession>
<protein>
    <recommendedName>
        <fullName evidence="6">Bacterial surface antigen (D15) domain-containing protein</fullName>
    </recommendedName>
</protein>
<evidence type="ECO:0000256" key="5">
    <source>
        <dbReference type="ARBA" id="ARBA00023237"/>
    </source>
</evidence>
<dbReference type="Pfam" id="PF01103">
    <property type="entry name" value="Omp85"/>
    <property type="match status" value="1"/>
</dbReference>
<evidence type="ECO:0000256" key="2">
    <source>
        <dbReference type="ARBA" id="ARBA00022692"/>
    </source>
</evidence>
<dbReference type="RefSeq" id="WP_042505264.1">
    <property type="nucleotide sequence ID" value="NZ_BBNQ01000011.1"/>
</dbReference>
<feature type="domain" description="Bacterial surface antigen (D15)" evidence="6">
    <location>
        <begin position="473"/>
        <end position="829"/>
    </location>
</feature>
<gene>
    <name evidence="7" type="ORF">JCM19300_1833</name>
</gene>
<keyword evidence="2" id="KW-0812">Transmembrane</keyword>
<dbReference type="PANTHER" id="PTHR12815:SF47">
    <property type="entry name" value="TRANSLOCATION AND ASSEMBLY MODULE SUBUNIT TAMA"/>
    <property type="match status" value="1"/>
</dbReference>
<comment type="caution">
    <text evidence="7">The sequence shown here is derived from an EMBL/GenBank/DDBJ whole genome shotgun (WGS) entry which is preliminary data.</text>
</comment>
<dbReference type="Gene3D" id="2.40.160.50">
    <property type="entry name" value="membrane protein fhac: a member of the omp85/tpsb transporter family"/>
    <property type="match status" value="1"/>
</dbReference>
<evidence type="ECO:0000256" key="4">
    <source>
        <dbReference type="ARBA" id="ARBA00023136"/>
    </source>
</evidence>
<dbReference type="PANTHER" id="PTHR12815">
    <property type="entry name" value="SORTING AND ASSEMBLY MACHINERY SAMM50 PROTEIN FAMILY MEMBER"/>
    <property type="match status" value="1"/>
</dbReference>
<dbReference type="OrthoDB" id="9814535at2"/>
<evidence type="ECO:0000256" key="3">
    <source>
        <dbReference type="ARBA" id="ARBA00022729"/>
    </source>
</evidence>
<dbReference type="Gene3D" id="3.10.20.310">
    <property type="entry name" value="membrane protein fhac"/>
    <property type="match status" value="1"/>
</dbReference>
<evidence type="ECO:0000256" key="1">
    <source>
        <dbReference type="ARBA" id="ARBA00004370"/>
    </source>
</evidence>